<accession>A0A917VI15</accession>
<proteinExistence type="predicted"/>
<dbReference type="Pfam" id="PF19054">
    <property type="entry name" value="DUF5753"/>
    <property type="match status" value="1"/>
</dbReference>
<dbReference type="SUPFAM" id="SSF47413">
    <property type="entry name" value="lambda repressor-like DNA-binding domains"/>
    <property type="match status" value="1"/>
</dbReference>
<reference evidence="2" key="2">
    <citation type="submission" date="2020-09" db="EMBL/GenBank/DDBJ databases">
        <authorList>
            <person name="Sun Q."/>
            <person name="Ohkuma M."/>
        </authorList>
    </citation>
    <scope>NUCLEOTIDE SEQUENCE</scope>
    <source>
        <strain evidence="2">JCM 13064</strain>
    </source>
</reference>
<dbReference type="PROSITE" id="PS50943">
    <property type="entry name" value="HTH_CROC1"/>
    <property type="match status" value="1"/>
</dbReference>
<gene>
    <name evidence="2" type="ORF">GCM10007964_29790</name>
</gene>
<dbReference type="Proteomes" id="UP000645217">
    <property type="component" value="Unassembled WGS sequence"/>
</dbReference>
<dbReference type="InterPro" id="IPR010982">
    <property type="entry name" value="Lambda_DNA-bd_dom_sf"/>
</dbReference>
<dbReference type="InterPro" id="IPR001387">
    <property type="entry name" value="Cro/C1-type_HTH"/>
</dbReference>
<sequence length="293" mass="32867">MSAMWQGGKALNAKRAMTLRAQWLGRHLRELREISGLTLKEVGGFIQRDVGTVSRIEAGIYPARTPDVLAMLDLYGVTEARRRDGLLKLAGEVWQSGWWDGYTEDLSKVMVDYAWVESRARRISSFDALVIPGLLQTRAYMEAVQTAIVDSSPNQITSGIRFRLTRQQILTAPEPPFIEAILDESLLRRSPGGHTVLQAQLEHLLVLAEQSHIEIRVLPFSSGAHASPEGAFRIFEMPEPYPEVAYMDTPAGGIYVESAEVGRFMLKLEHIREATLEPLEARKFIREIADNLP</sequence>
<dbReference type="EMBL" id="BMNT01000014">
    <property type="protein sequence ID" value="GGK85295.1"/>
    <property type="molecule type" value="Genomic_DNA"/>
</dbReference>
<reference evidence="2" key="1">
    <citation type="journal article" date="2014" name="Int. J. Syst. Evol. Microbiol.">
        <title>Complete genome sequence of Corynebacterium casei LMG S-19264T (=DSM 44701T), isolated from a smear-ripened cheese.</title>
        <authorList>
            <consortium name="US DOE Joint Genome Institute (JGI-PGF)"/>
            <person name="Walter F."/>
            <person name="Albersmeier A."/>
            <person name="Kalinowski J."/>
            <person name="Ruckert C."/>
        </authorList>
    </citation>
    <scope>NUCLEOTIDE SEQUENCE</scope>
    <source>
        <strain evidence="2">JCM 13064</strain>
    </source>
</reference>
<evidence type="ECO:0000313" key="3">
    <source>
        <dbReference type="Proteomes" id="UP000645217"/>
    </source>
</evidence>
<evidence type="ECO:0000313" key="2">
    <source>
        <dbReference type="EMBL" id="GGK85295.1"/>
    </source>
</evidence>
<dbReference type="SMART" id="SM00530">
    <property type="entry name" value="HTH_XRE"/>
    <property type="match status" value="1"/>
</dbReference>
<dbReference type="Pfam" id="PF13560">
    <property type="entry name" value="HTH_31"/>
    <property type="match status" value="1"/>
</dbReference>
<dbReference type="CDD" id="cd00093">
    <property type="entry name" value="HTH_XRE"/>
    <property type="match status" value="1"/>
</dbReference>
<evidence type="ECO:0000259" key="1">
    <source>
        <dbReference type="PROSITE" id="PS50943"/>
    </source>
</evidence>
<keyword evidence="3" id="KW-1185">Reference proteome</keyword>
<protein>
    <submittedName>
        <fullName evidence="2">Transcriptional regulator</fullName>
    </submittedName>
</protein>
<feature type="domain" description="HTH cro/C1-type" evidence="1">
    <location>
        <begin position="28"/>
        <end position="82"/>
    </location>
</feature>
<organism evidence="2 3">
    <name type="scientific">Sphaerisporangium melleum</name>
    <dbReference type="NCBI Taxonomy" id="321316"/>
    <lineage>
        <taxon>Bacteria</taxon>
        <taxon>Bacillati</taxon>
        <taxon>Actinomycetota</taxon>
        <taxon>Actinomycetes</taxon>
        <taxon>Streptosporangiales</taxon>
        <taxon>Streptosporangiaceae</taxon>
        <taxon>Sphaerisporangium</taxon>
    </lineage>
</organism>
<dbReference type="AlphaFoldDB" id="A0A917VI15"/>
<name>A0A917VI15_9ACTN</name>
<dbReference type="InterPro" id="IPR043917">
    <property type="entry name" value="DUF5753"/>
</dbReference>
<dbReference type="GO" id="GO:0003677">
    <property type="term" value="F:DNA binding"/>
    <property type="evidence" value="ECO:0007669"/>
    <property type="project" value="InterPro"/>
</dbReference>
<comment type="caution">
    <text evidence="2">The sequence shown here is derived from an EMBL/GenBank/DDBJ whole genome shotgun (WGS) entry which is preliminary data.</text>
</comment>
<dbReference type="Gene3D" id="1.10.260.40">
    <property type="entry name" value="lambda repressor-like DNA-binding domains"/>
    <property type="match status" value="1"/>
</dbReference>